<keyword evidence="1" id="KW-0472">Membrane</keyword>
<sequence length="150" mass="15253">MATSDTDYYALDDTLAGRLAQAGLAGAMIAVPDVIPVGRGRRTLARLGVAAVGVTAAALANYVDEDPDNDDPARLVAEMGADSVARTWALLGAGGAAWALAARGASSAAGLLRAGGVEKPYLLLGTLASAGVFAVSQRQHHDTDRRSTHV</sequence>
<keyword evidence="1" id="KW-0812">Transmembrane</keyword>
<keyword evidence="3" id="KW-1185">Reference proteome</keyword>
<reference evidence="2" key="1">
    <citation type="submission" date="2023-07" db="EMBL/GenBank/DDBJ databases">
        <title>Sequencing the genomes of 1000 actinobacteria strains.</title>
        <authorList>
            <person name="Klenk H.-P."/>
        </authorList>
    </citation>
    <scope>NUCLEOTIDE SEQUENCE</scope>
    <source>
        <strain evidence="2">DSM 107476</strain>
    </source>
</reference>
<evidence type="ECO:0000313" key="2">
    <source>
        <dbReference type="EMBL" id="MDR7330740.1"/>
    </source>
</evidence>
<feature type="transmembrane region" description="Helical" evidence="1">
    <location>
        <begin position="44"/>
        <end position="63"/>
    </location>
</feature>
<comment type="caution">
    <text evidence="2">The sequence shown here is derived from an EMBL/GenBank/DDBJ whole genome shotgun (WGS) entry which is preliminary data.</text>
</comment>
<accession>A0ABU2A144</accession>
<evidence type="ECO:0000313" key="3">
    <source>
        <dbReference type="Proteomes" id="UP001180840"/>
    </source>
</evidence>
<protein>
    <recommendedName>
        <fullName evidence="4">DUF3180 domain-containing protein</fullName>
    </recommendedName>
</protein>
<name>A0ABU2A144_9CORY</name>
<evidence type="ECO:0008006" key="4">
    <source>
        <dbReference type="Google" id="ProtNLM"/>
    </source>
</evidence>
<proteinExistence type="predicted"/>
<dbReference type="EMBL" id="JAVDXZ010000001">
    <property type="protein sequence ID" value="MDR7330740.1"/>
    <property type="molecule type" value="Genomic_DNA"/>
</dbReference>
<feature type="transmembrane region" description="Helical" evidence="1">
    <location>
        <begin position="83"/>
        <end position="101"/>
    </location>
</feature>
<gene>
    <name evidence="2" type="ORF">J2S39_002416</name>
</gene>
<evidence type="ECO:0000256" key="1">
    <source>
        <dbReference type="SAM" id="Phobius"/>
    </source>
</evidence>
<dbReference type="Proteomes" id="UP001180840">
    <property type="component" value="Unassembled WGS sequence"/>
</dbReference>
<dbReference type="RefSeq" id="WP_290196726.1">
    <property type="nucleotide sequence ID" value="NZ_CP047654.1"/>
</dbReference>
<keyword evidence="1" id="KW-1133">Transmembrane helix</keyword>
<organism evidence="2 3">
    <name type="scientific">Corynebacterium guangdongense</name>
    <dbReference type="NCBI Taxonomy" id="1783348"/>
    <lineage>
        <taxon>Bacteria</taxon>
        <taxon>Bacillati</taxon>
        <taxon>Actinomycetota</taxon>
        <taxon>Actinomycetes</taxon>
        <taxon>Mycobacteriales</taxon>
        <taxon>Corynebacteriaceae</taxon>
        <taxon>Corynebacterium</taxon>
    </lineage>
</organism>